<sequence>MVFMAQRSNAEKKGIVRYRIIVKGIVQGVGFRPFIYNLARLYRLKGTVANTSQGVLIEAEGQEETVHAFLASLKEKHPPLSRITALEWDVLEPCGYSSFAIIPSGEGLGKEALIPPDVALCADCAREIMDPRDRHYGYPFTNCTNCGPRFTIVRGVPYDRAKTSMARFPMCPECAREYHDPGNRRFHAQPAACPACGPQVELVDRQGRKVEGNWLELSWRFLQDGKILAVKGLGGFHLVCDAKNRAALKTLRRRKGREAKPLAVMCLLETARKYCYVGPEEEKLLSSPQAPIVILTKRADCNLPDELAPGMKTLGIMLPYTPLHLMLLNGPLEILVMTSGNRNGLPLAKDNGRALEELGGIADYFLWHNREIVNRCDDSVVAVIGDTAQILRRSRGYVPSPVKVAVKSSSPVLGAGGDMKNTFCLLKGNQAFVSQHIGDLGSREGEAHFFASLENLKNLIGCEPEVVGYDMHPGYRSSRLAAGIPAKAHFAVQHHHAHMVSCLADNGVDEDAIGVILDGTGYGTDGRLWGFEILTGDCADFTREYHLAYVPLPGGEQAVRYPWRTAVAYLMKYLSAQGESLADRLFQSRGQELEVIKRLVATGFNSPLSSSCGRLFDAVSALLGLCYHNSYEGQAAIELGEMVLDPAEGKRLIPYPFFIEGKVIHPGGVIAGVAADLERGVAREIIATRFHNTVLAMVREAVRRVAERTHIKTVALSGGVWQNRYLFSLAKEILPGEGYRLLVHRQVPANDGGLSLGQAVIACRRWQQCV</sequence>
<dbReference type="PANTHER" id="PTHR42959">
    <property type="entry name" value="CARBAMOYLTRANSFERASE"/>
    <property type="match status" value="1"/>
</dbReference>
<dbReference type="PIRSF" id="PIRSF006256">
    <property type="entry name" value="CMPcnvr_hdrg_mat"/>
    <property type="match status" value="1"/>
</dbReference>
<dbReference type="GO" id="GO:0016743">
    <property type="term" value="F:carboxyl- or carbamoyltransferase activity"/>
    <property type="evidence" value="ECO:0007669"/>
    <property type="project" value="UniProtKB-UniRule"/>
</dbReference>
<gene>
    <name evidence="14" type="ORF">MTY_0734</name>
</gene>
<dbReference type="Gene3D" id="3.30.420.360">
    <property type="match status" value="1"/>
</dbReference>
<dbReference type="NCBIfam" id="TIGR00143">
    <property type="entry name" value="hypF"/>
    <property type="match status" value="1"/>
</dbReference>
<dbReference type="InterPro" id="IPR051060">
    <property type="entry name" value="Carbamoyltrans_HypF-like"/>
</dbReference>
<dbReference type="InterPro" id="IPR006070">
    <property type="entry name" value="Sua5-like_dom"/>
</dbReference>
<evidence type="ECO:0000256" key="7">
    <source>
        <dbReference type="ARBA" id="ARBA00022833"/>
    </source>
</evidence>
<dbReference type="AlphaFoldDB" id="A0A0S6UD10"/>
<protein>
    <recommendedName>
        <fullName evidence="10">Carbamoyltransferase</fullName>
        <ecNumber evidence="10">6.2.-.-</ecNumber>
    </recommendedName>
</protein>
<dbReference type="InterPro" id="IPR017968">
    <property type="entry name" value="Acylphosphatase_CS"/>
</dbReference>
<dbReference type="EMBL" id="DF238840">
    <property type="protein sequence ID" value="GAF25401.1"/>
    <property type="molecule type" value="Genomic_DNA"/>
</dbReference>
<dbReference type="UniPathway" id="UPA00335"/>
<dbReference type="SUPFAM" id="SSF55821">
    <property type="entry name" value="YrdC/RibB"/>
    <property type="match status" value="1"/>
</dbReference>
<dbReference type="InterPro" id="IPR036046">
    <property type="entry name" value="Acylphosphatase-like_dom_sf"/>
</dbReference>
<dbReference type="GO" id="GO:0003725">
    <property type="term" value="F:double-stranded RNA binding"/>
    <property type="evidence" value="ECO:0007669"/>
    <property type="project" value="InterPro"/>
</dbReference>
<dbReference type="Proteomes" id="UP000063718">
    <property type="component" value="Unassembled WGS sequence"/>
</dbReference>
<name>A0A0S6UD10_NEOTH</name>
<dbReference type="InterPro" id="IPR011125">
    <property type="entry name" value="Znf_HypF"/>
</dbReference>
<dbReference type="Pfam" id="PF07503">
    <property type="entry name" value="zf-HYPF"/>
    <property type="match status" value="2"/>
</dbReference>
<dbReference type="Gene3D" id="3.30.110.120">
    <property type="match status" value="1"/>
</dbReference>
<feature type="domain" description="Acylphosphatase-like" evidence="12">
    <location>
        <begin position="17"/>
        <end position="103"/>
    </location>
</feature>
<dbReference type="InterPro" id="IPR001792">
    <property type="entry name" value="Acylphosphatase-like_dom"/>
</dbReference>
<reference evidence="14" key="1">
    <citation type="journal article" date="2014" name="Gene">
        <title>Genome-guided analysis of transformation efficiency and carbon dioxide assimilation by Moorella thermoacetica Y72.</title>
        <authorList>
            <person name="Tsukahara K."/>
            <person name="Kita A."/>
            <person name="Nakashimada Y."/>
            <person name="Hoshino T."/>
            <person name="Murakami K."/>
        </authorList>
    </citation>
    <scope>NUCLEOTIDE SEQUENCE [LARGE SCALE GENOMIC DNA]</scope>
    <source>
        <strain evidence="14">Y72</strain>
    </source>
</reference>
<dbReference type="PROSITE" id="PS51160">
    <property type="entry name" value="ACYLPHOSPHATASE_3"/>
    <property type="match status" value="1"/>
</dbReference>
<dbReference type="EC" id="6.2.-.-" evidence="10"/>
<evidence type="ECO:0000256" key="4">
    <source>
        <dbReference type="ARBA" id="ARBA00022598"/>
    </source>
</evidence>
<dbReference type="Pfam" id="PF00708">
    <property type="entry name" value="Acylphosphatase"/>
    <property type="match status" value="1"/>
</dbReference>
<dbReference type="InterPro" id="IPR017945">
    <property type="entry name" value="DHBP_synth_RibB-like_a/b_dom"/>
</dbReference>
<keyword evidence="5" id="KW-0479">Metal-binding</keyword>
<comment type="catalytic activity">
    <reaction evidence="8 11">
        <text>an acyl phosphate + H2O = a carboxylate + phosphate + H(+)</text>
        <dbReference type="Rhea" id="RHEA:14965"/>
        <dbReference type="ChEBI" id="CHEBI:15377"/>
        <dbReference type="ChEBI" id="CHEBI:15378"/>
        <dbReference type="ChEBI" id="CHEBI:29067"/>
        <dbReference type="ChEBI" id="CHEBI:43474"/>
        <dbReference type="ChEBI" id="CHEBI:59918"/>
        <dbReference type="EC" id="3.6.1.7"/>
    </reaction>
</comment>
<accession>A0A0S6UD10</accession>
<comment type="similarity">
    <text evidence="2">Belongs to the acylphosphatase family.</text>
</comment>
<dbReference type="SUPFAM" id="SSF53067">
    <property type="entry name" value="Actin-like ATPase domain"/>
    <property type="match status" value="1"/>
</dbReference>
<evidence type="ECO:0000256" key="1">
    <source>
        <dbReference type="ARBA" id="ARBA00004711"/>
    </source>
</evidence>
<evidence type="ECO:0000256" key="10">
    <source>
        <dbReference type="PIRNR" id="PIRNR006256"/>
    </source>
</evidence>
<organism evidence="14">
    <name type="scientific">Moorella thermoacetica Y72</name>
    <dbReference type="NCBI Taxonomy" id="1325331"/>
    <lineage>
        <taxon>Bacteria</taxon>
        <taxon>Bacillati</taxon>
        <taxon>Bacillota</taxon>
        <taxon>Clostridia</taxon>
        <taxon>Neomoorellales</taxon>
        <taxon>Neomoorellaceae</taxon>
        <taxon>Neomoorella</taxon>
    </lineage>
</organism>
<keyword evidence="11" id="KW-0378">Hydrolase</keyword>
<evidence type="ECO:0000256" key="9">
    <source>
        <dbReference type="ARBA" id="ARBA00048220"/>
    </source>
</evidence>
<evidence type="ECO:0000256" key="11">
    <source>
        <dbReference type="PROSITE-ProRule" id="PRU00520"/>
    </source>
</evidence>
<dbReference type="InterPro" id="IPR043129">
    <property type="entry name" value="ATPase_NBD"/>
</dbReference>
<keyword evidence="6" id="KW-0863">Zinc-finger</keyword>
<evidence type="ECO:0000256" key="3">
    <source>
        <dbReference type="ARBA" id="ARBA00008097"/>
    </source>
</evidence>
<dbReference type="GO" id="GO:0003998">
    <property type="term" value="F:acylphosphatase activity"/>
    <property type="evidence" value="ECO:0007669"/>
    <property type="project" value="UniProtKB-EC"/>
</dbReference>
<evidence type="ECO:0000256" key="8">
    <source>
        <dbReference type="ARBA" id="ARBA00047645"/>
    </source>
</evidence>
<dbReference type="PROSITE" id="PS51163">
    <property type="entry name" value="YRDC"/>
    <property type="match status" value="1"/>
</dbReference>
<comment type="similarity">
    <text evidence="3 10">Belongs to the carbamoyltransferase HypF family.</text>
</comment>
<dbReference type="Gene3D" id="3.90.870.50">
    <property type="match status" value="1"/>
</dbReference>
<dbReference type="InterPro" id="IPR004421">
    <property type="entry name" value="Carbamoyltransferase_HypF"/>
</dbReference>
<keyword evidence="7" id="KW-0862">Zinc</keyword>
<dbReference type="Gene3D" id="3.30.420.40">
    <property type="match status" value="1"/>
</dbReference>
<dbReference type="Pfam" id="PF01300">
    <property type="entry name" value="Sua5_yciO_yrdC"/>
    <property type="match status" value="1"/>
</dbReference>
<dbReference type="Pfam" id="PF22521">
    <property type="entry name" value="HypF_C_2"/>
    <property type="match status" value="1"/>
</dbReference>
<dbReference type="InterPro" id="IPR041440">
    <property type="entry name" value="HypF_C"/>
</dbReference>
<comment type="catalytic activity">
    <reaction evidence="9">
        <text>C-terminal L-cysteinyl-[HypE protein] + carbamoyl phosphate + ATP + H2O = C-terminal S-carboxamide-L-cysteinyl-[HypE protein] + AMP + phosphate + diphosphate + H(+)</text>
        <dbReference type="Rhea" id="RHEA:55636"/>
        <dbReference type="Rhea" id="RHEA-COMP:14247"/>
        <dbReference type="Rhea" id="RHEA-COMP:14392"/>
        <dbReference type="ChEBI" id="CHEBI:15377"/>
        <dbReference type="ChEBI" id="CHEBI:15378"/>
        <dbReference type="ChEBI" id="CHEBI:30616"/>
        <dbReference type="ChEBI" id="CHEBI:33019"/>
        <dbReference type="ChEBI" id="CHEBI:43474"/>
        <dbReference type="ChEBI" id="CHEBI:58228"/>
        <dbReference type="ChEBI" id="CHEBI:76913"/>
        <dbReference type="ChEBI" id="CHEBI:139126"/>
        <dbReference type="ChEBI" id="CHEBI:456215"/>
    </reaction>
</comment>
<dbReference type="Pfam" id="PF17788">
    <property type="entry name" value="HypF_C"/>
    <property type="match status" value="1"/>
</dbReference>
<dbReference type="PANTHER" id="PTHR42959:SF1">
    <property type="entry name" value="CARBAMOYLTRANSFERASE HYPF"/>
    <property type="match status" value="1"/>
</dbReference>
<evidence type="ECO:0000313" key="14">
    <source>
        <dbReference type="EMBL" id="GAF25401.1"/>
    </source>
</evidence>
<dbReference type="InterPro" id="IPR055128">
    <property type="entry name" value="HypF_C_2"/>
</dbReference>
<evidence type="ECO:0000259" key="13">
    <source>
        <dbReference type="PROSITE" id="PS51163"/>
    </source>
</evidence>
<comment type="pathway">
    <text evidence="1">Protein modification; [NiFe] hydrogenase maturation.</text>
</comment>
<evidence type="ECO:0000256" key="5">
    <source>
        <dbReference type="ARBA" id="ARBA00022723"/>
    </source>
</evidence>
<feature type="active site" evidence="11">
    <location>
        <position position="32"/>
    </location>
</feature>
<evidence type="ECO:0000256" key="6">
    <source>
        <dbReference type="ARBA" id="ARBA00022771"/>
    </source>
</evidence>
<dbReference type="GO" id="GO:0016874">
    <property type="term" value="F:ligase activity"/>
    <property type="evidence" value="ECO:0007669"/>
    <property type="project" value="UniProtKB-UniRule"/>
</dbReference>
<feature type="domain" description="YrdC-like" evidence="13">
    <location>
        <begin position="212"/>
        <end position="396"/>
    </location>
</feature>
<feature type="active site" evidence="11">
    <location>
        <position position="50"/>
    </location>
</feature>
<keyword evidence="4" id="KW-0436">Ligase</keyword>
<dbReference type="GO" id="GO:0008270">
    <property type="term" value="F:zinc ion binding"/>
    <property type="evidence" value="ECO:0007669"/>
    <property type="project" value="UniProtKB-KW"/>
</dbReference>
<evidence type="ECO:0000256" key="2">
    <source>
        <dbReference type="ARBA" id="ARBA00005614"/>
    </source>
</evidence>
<dbReference type="PROSITE" id="PS00150">
    <property type="entry name" value="ACYLPHOSPHATASE_1"/>
    <property type="match status" value="1"/>
</dbReference>
<dbReference type="SUPFAM" id="SSF54975">
    <property type="entry name" value="Acylphosphatase/BLUF domain-like"/>
    <property type="match status" value="1"/>
</dbReference>
<proteinExistence type="inferred from homology"/>
<evidence type="ECO:0000259" key="12">
    <source>
        <dbReference type="PROSITE" id="PS51160"/>
    </source>
</evidence>
<dbReference type="GO" id="GO:0051604">
    <property type="term" value="P:protein maturation"/>
    <property type="evidence" value="ECO:0007669"/>
    <property type="project" value="TreeGrafter"/>
</dbReference>